<dbReference type="GO" id="GO:0016020">
    <property type="term" value="C:membrane"/>
    <property type="evidence" value="ECO:0007669"/>
    <property type="project" value="UniProtKB-SubCell"/>
</dbReference>
<evidence type="ECO:0000256" key="6">
    <source>
        <dbReference type="ARBA" id="ARBA00022840"/>
    </source>
</evidence>
<evidence type="ECO:0000256" key="5">
    <source>
        <dbReference type="ARBA" id="ARBA00022741"/>
    </source>
</evidence>
<organism evidence="12 13">
    <name type="scientific">Entomomonas moraniae</name>
    <dbReference type="NCBI Taxonomy" id="2213226"/>
    <lineage>
        <taxon>Bacteria</taxon>
        <taxon>Pseudomonadati</taxon>
        <taxon>Pseudomonadota</taxon>
        <taxon>Gammaproteobacteria</taxon>
        <taxon>Pseudomonadales</taxon>
        <taxon>Pseudomonadaceae</taxon>
        <taxon>Entomomonas</taxon>
    </lineage>
</organism>
<dbReference type="KEGG" id="emo:DM558_13430"/>
<dbReference type="NCBIfam" id="NF011696">
    <property type="entry name" value="PRK15116.1"/>
    <property type="match status" value="1"/>
</dbReference>
<name>A0A3S9XGX6_9GAMM</name>
<keyword evidence="5" id="KW-0547">Nucleotide-binding</keyword>
<evidence type="ECO:0000256" key="7">
    <source>
        <dbReference type="ARBA" id="ARBA00022989"/>
    </source>
</evidence>
<evidence type="ECO:0000313" key="12">
    <source>
        <dbReference type="EMBL" id="AZS51707.1"/>
    </source>
</evidence>
<dbReference type="InterPro" id="IPR000594">
    <property type="entry name" value="ThiF_NAD_FAD-bd"/>
</dbReference>
<keyword evidence="13" id="KW-1185">Reference proteome</keyword>
<sequence length="268" mass="29106">MIIDPRFAGIARLYGVQGLDKIQKAHIAIIGIGGVGTWAAESLARTGVGEITLIDLDDICVSNTNRQLHTLEDTIGKPKVDVMAERIRAINPICTVHAIHDFVTRETIPELIHNDLDGAIDCIDSVQAKAALIAWCKRRKIQIVTTGGAGGQIDPTQIQITDLNKTYNDPLAAKVRSLLRKDYGFSKTTGRHYSVPCVFSTEQLRYPQPDGSVCQTKGFTGEGTRLDCSGGFGAITMVTASFGMTAASKIIEKIVQGSRRPSEREIKQ</sequence>
<dbReference type="PANTHER" id="PTHR43267">
    <property type="entry name" value="TRNA THREONYLCARBAMOYLADENOSINE DEHYDRATASE"/>
    <property type="match status" value="1"/>
</dbReference>
<dbReference type="InterPro" id="IPR035985">
    <property type="entry name" value="Ubiquitin-activating_enz"/>
</dbReference>
<keyword evidence="4" id="KW-0812">Transmembrane</keyword>
<evidence type="ECO:0000256" key="9">
    <source>
        <dbReference type="ARBA" id="ARBA00074884"/>
    </source>
</evidence>
<dbReference type="SUPFAM" id="SSF69572">
    <property type="entry name" value="Activating enzymes of the ubiquitin-like proteins"/>
    <property type="match status" value="1"/>
</dbReference>
<evidence type="ECO:0000256" key="2">
    <source>
        <dbReference type="ARBA" id="ARBA00009919"/>
    </source>
</evidence>
<evidence type="ECO:0000256" key="1">
    <source>
        <dbReference type="ARBA" id="ARBA00004167"/>
    </source>
</evidence>
<dbReference type="GO" id="GO:0061504">
    <property type="term" value="P:cyclic threonylcarbamoyladenosine biosynthetic process"/>
    <property type="evidence" value="ECO:0007669"/>
    <property type="project" value="TreeGrafter"/>
</dbReference>
<dbReference type="Gene3D" id="3.40.50.720">
    <property type="entry name" value="NAD(P)-binding Rossmann-like Domain"/>
    <property type="match status" value="1"/>
</dbReference>
<dbReference type="GO" id="GO:0008641">
    <property type="term" value="F:ubiquitin-like modifier activating enzyme activity"/>
    <property type="evidence" value="ECO:0007669"/>
    <property type="project" value="InterPro"/>
</dbReference>
<evidence type="ECO:0000256" key="4">
    <source>
        <dbReference type="ARBA" id="ARBA00022692"/>
    </source>
</evidence>
<accession>A0A3S9XGX6</accession>
<gene>
    <name evidence="12" type="primary">tcdA</name>
    <name evidence="12" type="ORF">DM558_13430</name>
</gene>
<dbReference type="CDD" id="cd00755">
    <property type="entry name" value="YgdL_like"/>
    <property type="match status" value="1"/>
</dbReference>
<dbReference type="Pfam" id="PF00899">
    <property type="entry name" value="ThiF"/>
    <property type="match status" value="1"/>
</dbReference>
<dbReference type="GO" id="GO:0005524">
    <property type="term" value="F:ATP binding"/>
    <property type="evidence" value="ECO:0007669"/>
    <property type="project" value="UniProtKB-KW"/>
</dbReference>
<evidence type="ECO:0000256" key="10">
    <source>
        <dbReference type="ARBA" id="ARBA00083375"/>
    </source>
</evidence>
<keyword evidence="3" id="KW-0436">Ligase</keyword>
<keyword evidence="6" id="KW-0067">ATP-binding</keyword>
<evidence type="ECO:0000256" key="3">
    <source>
        <dbReference type="ARBA" id="ARBA00022598"/>
    </source>
</evidence>
<evidence type="ECO:0000259" key="11">
    <source>
        <dbReference type="Pfam" id="PF00899"/>
    </source>
</evidence>
<dbReference type="GO" id="GO:0061503">
    <property type="term" value="F:tRNA threonylcarbamoyladenosine dehydratase"/>
    <property type="evidence" value="ECO:0007669"/>
    <property type="project" value="TreeGrafter"/>
</dbReference>
<dbReference type="AlphaFoldDB" id="A0A3S9XGX6"/>
<proteinExistence type="inferred from homology"/>
<keyword evidence="7" id="KW-1133">Transmembrane helix</keyword>
<comment type="similarity">
    <text evidence="2">Belongs to the HesA/MoeB/ThiF family.</text>
</comment>
<dbReference type="RefSeq" id="WP_127164430.1">
    <property type="nucleotide sequence ID" value="NZ_CP029822.1"/>
</dbReference>
<reference evidence="13" key="1">
    <citation type="submission" date="2018-06" db="EMBL/GenBank/DDBJ databases">
        <title>Complete genome of Pseudomonas insecticola strain QZS01.</title>
        <authorList>
            <person name="Wang J."/>
            <person name="Su Q."/>
        </authorList>
    </citation>
    <scope>NUCLEOTIDE SEQUENCE [LARGE SCALE GENOMIC DNA]</scope>
    <source>
        <strain evidence="13">QZS01</strain>
    </source>
</reference>
<dbReference type="PANTHER" id="PTHR43267:SF1">
    <property type="entry name" value="TRNA THREONYLCARBAMOYLADENOSINE DEHYDRATASE"/>
    <property type="match status" value="1"/>
</dbReference>
<dbReference type="EMBL" id="CP029822">
    <property type="protein sequence ID" value="AZS51707.1"/>
    <property type="molecule type" value="Genomic_DNA"/>
</dbReference>
<evidence type="ECO:0000256" key="8">
    <source>
        <dbReference type="ARBA" id="ARBA00023136"/>
    </source>
</evidence>
<protein>
    <recommendedName>
        <fullName evidence="9">tRNA threonylcarbamoyladenosine dehydratase</fullName>
    </recommendedName>
    <alternativeName>
        <fullName evidence="10">t(6)A37 dehydratase</fullName>
    </alternativeName>
</protein>
<dbReference type="InterPro" id="IPR045886">
    <property type="entry name" value="ThiF/MoeB/HesA"/>
</dbReference>
<dbReference type="Proteomes" id="UP000273143">
    <property type="component" value="Chromosome"/>
</dbReference>
<keyword evidence="8" id="KW-0472">Membrane</keyword>
<feature type="domain" description="THIF-type NAD/FAD binding fold" evidence="11">
    <location>
        <begin position="12"/>
        <end position="256"/>
    </location>
</feature>
<comment type="subcellular location">
    <subcellularLocation>
        <location evidence="1">Membrane</location>
        <topology evidence="1">Single-pass membrane protein</topology>
    </subcellularLocation>
</comment>
<evidence type="ECO:0000313" key="13">
    <source>
        <dbReference type="Proteomes" id="UP000273143"/>
    </source>
</evidence>
<dbReference type="FunFam" id="3.40.50.720:FF:000096">
    <property type="entry name" value="tRNA cyclic N6-threonylcarbamoyladenosine(37) synthase TcdA"/>
    <property type="match status" value="1"/>
</dbReference>